<comment type="subcellular location">
    <subcellularLocation>
        <location evidence="1">Cell inner membrane</location>
        <topology evidence="1">Multi-pass membrane protein</topology>
    </subcellularLocation>
</comment>
<feature type="binding site" evidence="12">
    <location>
        <position position="110"/>
    </location>
    <ligand>
        <name>K(+)</name>
        <dbReference type="ChEBI" id="CHEBI:29103"/>
    </ligand>
</feature>
<evidence type="ECO:0000256" key="7">
    <source>
        <dbReference type="ARBA" id="ARBA00022692"/>
    </source>
</evidence>
<evidence type="ECO:0000256" key="13">
    <source>
        <dbReference type="SAM" id="Phobius"/>
    </source>
</evidence>
<dbReference type="GO" id="GO:0046872">
    <property type="term" value="F:metal ion binding"/>
    <property type="evidence" value="ECO:0007669"/>
    <property type="project" value="UniProtKB-KW"/>
</dbReference>
<reference evidence="14 15" key="1">
    <citation type="submission" date="2016-10" db="EMBL/GenBank/DDBJ databases">
        <authorList>
            <person name="de Groot N.N."/>
        </authorList>
    </citation>
    <scope>NUCLEOTIDE SEQUENCE [LARGE SCALE GENOMIC DNA]</scope>
    <source>
        <strain evidence="14 15">APO</strain>
    </source>
</reference>
<keyword evidence="4" id="KW-1003">Cell membrane</keyword>
<evidence type="ECO:0000256" key="12">
    <source>
        <dbReference type="PIRSR" id="PIRSR006247-1"/>
    </source>
</evidence>
<feature type="binding site" evidence="12">
    <location>
        <position position="313"/>
    </location>
    <ligand>
        <name>K(+)</name>
        <dbReference type="ChEBI" id="CHEBI:29103"/>
    </ligand>
</feature>
<comment type="similarity">
    <text evidence="2">Belongs to the TrkH potassium transport family.</text>
</comment>
<dbReference type="PIRSF" id="PIRSF006247">
    <property type="entry name" value="TrkH"/>
    <property type="match status" value="1"/>
</dbReference>
<evidence type="ECO:0000256" key="11">
    <source>
        <dbReference type="ARBA" id="ARBA00023136"/>
    </source>
</evidence>
<feature type="transmembrane region" description="Helical" evidence="13">
    <location>
        <begin position="68"/>
        <end position="89"/>
    </location>
</feature>
<feature type="transmembrane region" description="Helical" evidence="13">
    <location>
        <begin position="234"/>
        <end position="252"/>
    </location>
</feature>
<keyword evidence="10" id="KW-0406">Ion transport</keyword>
<evidence type="ECO:0000256" key="3">
    <source>
        <dbReference type="ARBA" id="ARBA00022448"/>
    </source>
</evidence>
<feature type="transmembrane region" description="Helical" evidence="13">
    <location>
        <begin position="180"/>
        <end position="202"/>
    </location>
</feature>
<feature type="binding site" evidence="12">
    <location>
        <position position="430"/>
    </location>
    <ligand>
        <name>K(+)</name>
        <dbReference type="ChEBI" id="CHEBI:29103"/>
    </ligand>
</feature>
<keyword evidence="8 12" id="KW-0630">Potassium</keyword>
<dbReference type="EMBL" id="FNPV01000001">
    <property type="protein sequence ID" value="SDY25401.1"/>
    <property type="molecule type" value="Genomic_DNA"/>
</dbReference>
<evidence type="ECO:0000313" key="14">
    <source>
        <dbReference type="EMBL" id="SDY25401.1"/>
    </source>
</evidence>
<feature type="transmembrane region" description="Helical" evidence="13">
    <location>
        <begin position="331"/>
        <end position="358"/>
    </location>
</feature>
<dbReference type="InterPro" id="IPR003445">
    <property type="entry name" value="Cat_transpt"/>
</dbReference>
<keyword evidence="11 13" id="KW-0472">Membrane</keyword>
<sequence length="482" mass="52598">MNYGVIIRVLGSLLVFKGIMLLPAIMVSFLYKEAAVSSFLLTVGLTLLVGIPCMRLSHSSRKIKTKEALVIVAGGWIVISFFGALPFYFSGSIPHLMDAFFEAVSGFTTTGATILDDIEALPKGILFWRSFTHWLGGMGILVLTLAILPAIGVGGFQIFKAESPGPISDKLVPKMHQTATILYTAYFGMTVLQTILLMFGGLDLYEALTHTFGTVGTGGFSIYNDSAGAYDSAYVQWVITVFMIAAGVNFALYYELYRKKIGNIVENTELRLYLSLLITAMLALFISIQFQQGGDWTANLRHTSFQVASIMTTTGYTTADYELWSPFAQSIIFFLMFIGGCAGSTGGGIKVIRILVLFKLVKRQILKVLHPRAMVPIQIQGRMLQADTIASVTSFAILYILILTGGMFVLSIEGLDLVSAVSASAATLGNIGPGFGFIGPTQTYSEFSYVSKGVLSLFMLMGRLELFTVFILLTPSFWRESR</sequence>
<evidence type="ECO:0000256" key="10">
    <source>
        <dbReference type="ARBA" id="ARBA00023065"/>
    </source>
</evidence>
<evidence type="ECO:0000256" key="5">
    <source>
        <dbReference type="ARBA" id="ARBA00022519"/>
    </source>
</evidence>
<dbReference type="OrthoDB" id="9810952at2"/>
<keyword evidence="5" id="KW-0997">Cell inner membrane</keyword>
<evidence type="ECO:0000256" key="4">
    <source>
        <dbReference type="ARBA" id="ARBA00022475"/>
    </source>
</evidence>
<organism evidence="14 15">
    <name type="scientific">Tindallia californiensis</name>
    <dbReference type="NCBI Taxonomy" id="159292"/>
    <lineage>
        <taxon>Bacteria</taxon>
        <taxon>Bacillati</taxon>
        <taxon>Bacillota</taxon>
        <taxon>Clostridia</taxon>
        <taxon>Peptostreptococcales</taxon>
        <taxon>Tindalliaceae</taxon>
        <taxon>Tindallia</taxon>
    </lineage>
</organism>
<evidence type="ECO:0000256" key="9">
    <source>
        <dbReference type="ARBA" id="ARBA00022989"/>
    </source>
</evidence>
<feature type="transmembrane region" description="Helical" evidence="13">
    <location>
        <begin position="454"/>
        <end position="478"/>
    </location>
</feature>
<keyword evidence="12" id="KW-0479">Metal-binding</keyword>
<dbReference type="GO" id="GO:0015379">
    <property type="term" value="F:potassium:chloride symporter activity"/>
    <property type="evidence" value="ECO:0007669"/>
    <property type="project" value="InterPro"/>
</dbReference>
<feature type="transmembrane region" description="Helical" evidence="13">
    <location>
        <begin position="389"/>
        <end position="412"/>
    </location>
</feature>
<keyword evidence="7 13" id="KW-0812">Transmembrane</keyword>
<feature type="transmembrane region" description="Helical" evidence="13">
    <location>
        <begin position="134"/>
        <end position="159"/>
    </location>
</feature>
<dbReference type="Pfam" id="PF02386">
    <property type="entry name" value="TrkH"/>
    <property type="match status" value="1"/>
</dbReference>
<dbReference type="PANTHER" id="PTHR32024">
    <property type="entry name" value="TRK SYSTEM POTASSIUM UPTAKE PROTEIN TRKG-RELATED"/>
    <property type="match status" value="1"/>
</dbReference>
<gene>
    <name evidence="14" type="ORF">SAMN05192546_101101</name>
</gene>
<dbReference type="STRING" id="159292.SAMN05192546_101101"/>
<dbReference type="AlphaFoldDB" id="A0A1H3ICH9"/>
<keyword evidence="3" id="KW-0813">Transport</keyword>
<keyword evidence="6" id="KW-0633">Potassium transport</keyword>
<proteinExistence type="inferred from homology"/>
<feature type="transmembrane region" description="Helical" evidence="13">
    <location>
        <begin position="272"/>
        <end position="290"/>
    </location>
</feature>
<feature type="binding site" evidence="12">
    <location>
        <position position="218"/>
    </location>
    <ligand>
        <name>K(+)</name>
        <dbReference type="ChEBI" id="CHEBI:29103"/>
    </ligand>
</feature>
<name>A0A1H3ICH9_9FIRM</name>
<evidence type="ECO:0000256" key="6">
    <source>
        <dbReference type="ARBA" id="ARBA00022538"/>
    </source>
</evidence>
<dbReference type="InterPro" id="IPR004772">
    <property type="entry name" value="TrkH"/>
</dbReference>
<keyword evidence="9 13" id="KW-1133">Transmembrane helix</keyword>
<accession>A0A1H3ICH9</accession>
<dbReference type="PANTHER" id="PTHR32024:SF2">
    <property type="entry name" value="TRK SYSTEM POTASSIUM UPTAKE PROTEIN TRKG-RELATED"/>
    <property type="match status" value="1"/>
</dbReference>
<feature type="binding site" evidence="12">
    <location>
        <position position="314"/>
    </location>
    <ligand>
        <name>K(+)</name>
        <dbReference type="ChEBI" id="CHEBI:29103"/>
    </ligand>
</feature>
<evidence type="ECO:0000256" key="1">
    <source>
        <dbReference type="ARBA" id="ARBA00004429"/>
    </source>
</evidence>
<evidence type="ECO:0000313" key="15">
    <source>
        <dbReference type="Proteomes" id="UP000199230"/>
    </source>
</evidence>
<feature type="binding site" evidence="12">
    <location>
        <position position="109"/>
    </location>
    <ligand>
        <name>K(+)</name>
        <dbReference type="ChEBI" id="CHEBI:29103"/>
    </ligand>
</feature>
<evidence type="ECO:0000256" key="2">
    <source>
        <dbReference type="ARBA" id="ARBA00009137"/>
    </source>
</evidence>
<evidence type="ECO:0000256" key="8">
    <source>
        <dbReference type="ARBA" id="ARBA00022958"/>
    </source>
</evidence>
<protein>
    <submittedName>
        <fullName evidence="14">Trk system potassium uptake protein TrkH</fullName>
    </submittedName>
</protein>
<keyword evidence="15" id="KW-1185">Reference proteome</keyword>
<feature type="transmembrane region" description="Helical" evidence="13">
    <location>
        <begin position="12"/>
        <end position="31"/>
    </location>
</feature>
<dbReference type="RefSeq" id="WP_093309819.1">
    <property type="nucleotide sequence ID" value="NZ_FNPV01000001.1"/>
</dbReference>
<dbReference type="Proteomes" id="UP000199230">
    <property type="component" value="Unassembled WGS sequence"/>
</dbReference>
<feature type="transmembrane region" description="Helical" evidence="13">
    <location>
        <begin position="37"/>
        <end position="56"/>
    </location>
</feature>
<dbReference type="GO" id="GO:0005886">
    <property type="term" value="C:plasma membrane"/>
    <property type="evidence" value="ECO:0007669"/>
    <property type="project" value="UniProtKB-SubCell"/>
</dbReference>